<comment type="caution">
    <text evidence="2">The sequence shown here is derived from an EMBL/GenBank/DDBJ whole genome shotgun (WGS) entry which is preliminary data.</text>
</comment>
<sequence length="97" mass="10217">MGAGDCPRPAGDLMKRAKRMPAWLARRGFTARTKARIAAALERSRPDQDGPDPEKPAGNTVPYEEVQRLRAARNAPAGSSAPAGAVVRAGGALRRIG</sequence>
<dbReference type="AlphaFoldDB" id="A0A512IXT6"/>
<reference evidence="2 3" key="1">
    <citation type="submission" date="2019-07" db="EMBL/GenBank/DDBJ databases">
        <title>Whole genome shotgun sequence of Methylobacterium oxalidis NBRC 107715.</title>
        <authorList>
            <person name="Hosoyama A."/>
            <person name="Uohara A."/>
            <person name="Ohji S."/>
            <person name="Ichikawa N."/>
        </authorList>
    </citation>
    <scope>NUCLEOTIDE SEQUENCE [LARGE SCALE GENOMIC DNA]</scope>
    <source>
        <strain evidence="2 3">NBRC 107715</strain>
    </source>
</reference>
<feature type="region of interest" description="Disordered" evidence="1">
    <location>
        <begin position="41"/>
        <end position="97"/>
    </location>
</feature>
<proteinExistence type="predicted"/>
<evidence type="ECO:0000313" key="3">
    <source>
        <dbReference type="Proteomes" id="UP000321960"/>
    </source>
</evidence>
<accession>A0A512IXT6</accession>
<feature type="compositionally biased region" description="Low complexity" evidence="1">
    <location>
        <begin position="72"/>
        <end position="97"/>
    </location>
</feature>
<protein>
    <submittedName>
        <fullName evidence="2">Uncharacterized protein</fullName>
    </submittedName>
</protein>
<dbReference type="EMBL" id="BJZU01000004">
    <property type="protein sequence ID" value="GEP02521.1"/>
    <property type="molecule type" value="Genomic_DNA"/>
</dbReference>
<dbReference type="Proteomes" id="UP000321960">
    <property type="component" value="Unassembled WGS sequence"/>
</dbReference>
<gene>
    <name evidence="2" type="ORF">MOX02_05590</name>
</gene>
<name>A0A512IXT6_9HYPH</name>
<evidence type="ECO:0000256" key="1">
    <source>
        <dbReference type="SAM" id="MobiDB-lite"/>
    </source>
</evidence>
<evidence type="ECO:0000313" key="2">
    <source>
        <dbReference type="EMBL" id="GEP02521.1"/>
    </source>
</evidence>
<feature type="compositionally biased region" description="Basic and acidic residues" evidence="1">
    <location>
        <begin position="42"/>
        <end position="55"/>
    </location>
</feature>
<organism evidence="2 3">
    <name type="scientific">Methylobacterium oxalidis</name>
    <dbReference type="NCBI Taxonomy" id="944322"/>
    <lineage>
        <taxon>Bacteria</taxon>
        <taxon>Pseudomonadati</taxon>
        <taxon>Pseudomonadota</taxon>
        <taxon>Alphaproteobacteria</taxon>
        <taxon>Hyphomicrobiales</taxon>
        <taxon>Methylobacteriaceae</taxon>
        <taxon>Methylobacterium</taxon>
    </lineage>
</organism>